<evidence type="ECO:0000313" key="3">
    <source>
        <dbReference type="Proteomes" id="UP001172681"/>
    </source>
</evidence>
<feature type="compositionally biased region" description="Low complexity" evidence="1">
    <location>
        <begin position="71"/>
        <end position="88"/>
    </location>
</feature>
<feature type="region of interest" description="Disordered" evidence="1">
    <location>
        <begin position="68"/>
        <end position="90"/>
    </location>
</feature>
<dbReference type="EMBL" id="JAPDRN010000067">
    <property type="protein sequence ID" value="KAJ9629204.1"/>
    <property type="molecule type" value="Genomic_DNA"/>
</dbReference>
<feature type="region of interest" description="Disordered" evidence="1">
    <location>
        <begin position="322"/>
        <end position="343"/>
    </location>
</feature>
<protein>
    <submittedName>
        <fullName evidence="2">Uncharacterized protein</fullName>
    </submittedName>
</protein>
<evidence type="ECO:0000256" key="1">
    <source>
        <dbReference type="SAM" id="MobiDB-lite"/>
    </source>
</evidence>
<evidence type="ECO:0000313" key="2">
    <source>
        <dbReference type="EMBL" id="KAJ9629204.1"/>
    </source>
</evidence>
<keyword evidence="3" id="KW-1185">Reference proteome</keyword>
<name>A0AA38XZ12_9EURO</name>
<feature type="region of interest" description="Disordered" evidence="1">
    <location>
        <begin position="96"/>
        <end position="115"/>
    </location>
</feature>
<feature type="compositionally biased region" description="Basic and acidic residues" evidence="1">
    <location>
        <begin position="106"/>
        <end position="115"/>
    </location>
</feature>
<dbReference type="Proteomes" id="UP001172681">
    <property type="component" value="Unassembled WGS sequence"/>
</dbReference>
<proteinExistence type="predicted"/>
<sequence length="428" mass="49491">MDFPHLLTPELLHAARNRGGHDNHRQHHHHLKVRLQQQQRKHQLCGSNGMPVTSPLQGREPVRDPFLSYQTPNNNTHTWTNTNTGTRTLPSSTILANTRRSNGAPQRRDAPGGEDAQREIGQFFIQSIEYPRGHFFVTPKPEEISHPDPPIIKRPCYPEMRRHSLDHFEPCIFFVQYPCRAKCRSLGICVHYQFVIPCGKCPDGLICSECIQGTSPQEVSFCLPPDIHVSKRVIDELFFRQRIMATRKCPLHQDPNQPNPIGNRMEDFLATEAQKVACEEILFRSRTGQWEDLPVPSLLMNDNWTGQQPHEEEDYCPRVEGQERWCDDNNDNNDNNNRERTPRNFDDVQMLDSTTIFDKHEHEERDLDFGLLDQKTAARCFQPIEKEKQQQQQKETIKTLNNNNDDDMFSFDVFGGPMGMQSFPCGLS</sequence>
<accession>A0AA38XZ12</accession>
<comment type="caution">
    <text evidence="2">The sequence shown here is derived from an EMBL/GenBank/DDBJ whole genome shotgun (WGS) entry which is preliminary data.</text>
</comment>
<organism evidence="2 3">
    <name type="scientific">Knufia peltigerae</name>
    <dbReference type="NCBI Taxonomy" id="1002370"/>
    <lineage>
        <taxon>Eukaryota</taxon>
        <taxon>Fungi</taxon>
        <taxon>Dikarya</taxon>
        <taxon>Ascomycota</taxon>
        <taxon>Pezizomycotina</taxon>
        <taxon>Eurotiomycetes</taxon>
        <taxon>Chaetothyriomycetidae</taxon>
        <taxon>Chaetothyriales</taxon>
        <taxon>Trichomeriaceae</taxon>
        <taxon>Knufia</taxon>
    </lineage>
</organism>
<gene>
    <name evidence="2" type="ORF">H2204_008844</name>
</gene>
<reference evidence="2" key="1">
    <citation type="submission" date="2022-10" db="EMBL/GenBank/DDBJ databases">
        <title>Culturing micro-colonial fungi from biological soil crusts in the Mojave desert and describing Neophaeococcomyces mojavensis, and introducing the new genera and species Taxawa tesnikishii.</title>
        <authorList>
            <person name="Kurbessoian T."/>
            <person name="Stajich J.E."/>
        </authorList>
    </citation>
    <scope>NUCLEOTIDE SEQUENCE</scope>
    <source>
        <strain evidence="2">TK_35</strain>
    </source>
</reference>
<dbReference type="AlphaFoldDB" id="A0AA38XZ12"/>